<feature type="domain" description="DUF397" evidence="1">
    <location>
        <begin position="21"/>
        <end position="73"/>
    </location>
</feature>
<reference evidence="3" key="1">
    <citation type="submission" date="2011-12" db="EMBL/GenBank/DDBJ databases">
        <title>Complete genome sequence of Streptomyces cattleya strain DSM 46488.</title>
        <authorList>
            <person name="Ou H.-Y."/>
            <person name="Li P."/>
            <person name="Zhao C."/>
            <person name="O'Hagan D."/>
            <person name="Deng Z."/>
        </authorList>
    </citation>
    <scope>NUCLEOTIDE SEQUENCE [LARGE SCALE GENOMIC DNA]</scope>
    <source>
        <strain evidence="3">ATCC 35852 / DSM 46488 / JCM 4925 / NBRC 14057 / NRRL 8057</strain>
    </source>
</reference>
<dbReference type="Pfam" id="PF04149">
    <property type="entry name" value="DUF397"/>
    <property type="match status" value="1"/>
</dbReference>
<name>F8JRP4_STREN</name>
<dbReference type="HOGENOM" id="CLU_131550_1_0_11"/>
<dbReference type="EMBL" id="CP003219">
    <property type="protein sequence ID" value="AEW97933.1"/>
    <property type="molecule type" value="Genomic_DNA"/>
</dbReference>
<dbReference type="RefSeq" id="WP_014146263.1">
    <property type="nucleotide sequence ID" value="NC_016111.1"/>
</dbReference>
<evidence type="ECO:0000313" key="3">
    <source>
        <dbReference type="Proteomes" id="UP000007842"/>
    </source>
</evidence>
<dbReference type="PATRIC" id="fig|1003195.11.peg.6978"/>
<protein>
    <recommendedName>
        <fullName evidence="1">DUF397 domain-containing protein</fullName>
    </recommendedName>
</protein>
<dbReference type="STRING" id="1003195.SCATT_55620"/>
<dbReference type="AlphaFoldDB" id="F8JRP4"/>
<evidence type="ECO:0000259" key="1">
    <source>
        <dbReference type="Pfam" id="PF04149"/>
    </source>
</evidence>
<gene>
    <name evidence="2" type="ordered locus">SCATT_55620</name>
</gene>
<accession>G8X165</accession>
<sequence length="87" mass="9202">MDQTDNGVYNGVQSTRIEGVRWLKSRRSNPSGNCVEVAALPDGGFAVRNSRHPEGPALIYTHAELAAFVGGAKDGDFDALVAGEGTR</sequence>
<dbReference type="Proteomes" id="UP000007842">
    <property type="component" value="Chromosome"/>
</dbReference>
<accession>F8JRP4</accession>
<evidence type="ECO:0000313" key="2">
    <source>
        <dbReference type="EMBL" id="AEW97933.1"/>
    </source>
</evidence>
<proteinExistence type="predicted"/>
<dbReference type="InterPro" id="IPR007278">
    <property type="entry name" value="DUF397"/>
</dbReference>
<organism evidence="2 3">
    <name type="scientific">Streptantibioticus cattleyicolor (strain ATCC 35852 / DSM 46488 / JCM 4925 / NBRC 14057 / NRRL 8057)</name>
    <name type="common">Streptomyces cattleya</name>
    <dbReference type="NCBI Taxonomy" id="1003195"/>
    <lineage>
        <taxon>Bacteria</taxon>
        <taxon>Bacillati</taxon>
        <taxon>Actinomycetota</taxon>
        <taxon>Actinomycetes</taxon>
        <taxon>Kitasatosporales</taxon>
        <taxon>Streptomycetaceae</taxon>
        <taxon>Streptantibioticus</taxon>
    </lineage>
</organism>
<dbReference type="eggNOG" id="ENOG503315W">
    <property type="taxonomic scope" value="Bacteria"/>
</dbReference>
<dbReference type="KEGG" id="sct:SCAT_5561"/>
<dbReference type="KEGG" id="scy:SCATT_55620"/>
<keyword evidence="3" id="KW-1185">Reference proteome</keyword>
<dbReference type="OrthoDB" id="4558943at2"/>